<dbReference type="AlphaFoldDB" id="L1Q925"/>
<sequence length="206" mass="23216">MSKVIKSIICIMAVCTLFLVGCSNDSNKNNKVDDKKNEISSLKENNEASENKIEDSSEQTENKDNEVSKKSEVDNSKQTENIDMNEVVEKVKNYIINGQNDKPEALKLKWSEAFLNNVNIESLANEYVAQGGSLDNIEGLANYITLNAPIMANWEELFKKDLYDKYGKEVTKIEFLEGDLYEAYVNEDGSEVPYVVVSARTGYFHG</sequence>
<proteinExistence type="predicted"/>
<dbReference type="eggNOG" id="ENOG5031QG3">
    <property type="taxonomic scope" value="Bacteria"/>
</dbReference>
<feature type="compositionally biased region" description="Basic and acidic residues" evidence="1">
    <location>
        <begin position="29"/>
        <end position="38"/>
    </location>
</feature>
<accession>L1Q925</accession>
<organism evidence="2 3">
    <name type="scientific">Clostridium celatum DSM 1785</name>
    <dbReference type="NCBI Taxonomy" id="545697"/>
    <lineage>
        <taxon>Bacteria</taxon>
        <taxon>Bacillati</taxon>
        <taxon>Bacillota</taxon>
        <taxon>Clostridia</taxon>
        <taxon>Eubacteriales</taxon>
        <taxon>Clostridiaceae</taxon>
        <taxon>Clostridium</taxon>
    </lineage>
</organism>
<evidence type="ECO:0000313" key="2">
    <source>
        <dbReference type="EMBL" id="EKY24406.1"/>
    </source>
</evidence>
<feature type="compositionally biased region" description="Basic and acidic residues" evidence="1">
    <location>
        <begin position="44"/>
        <end position="77"/>
    </location>
</feature>
<comment type="caution">
    <text evidence="2">The sequence shown here is derived from an EMBL/GenBank/DDBJ whole genome shotgun (WGS) entry which is preliminary data.</text>
</comment>
<evidence type="ECO:0000313" key="3">
    <source>
        <dbReference type="Proteomes" id="UP000010420"/>
    </source>
</evidence>
<reference evidence="2 3" key="1">
    <citation type="submission" date="2012-05" db="EMBL/GenBank/DDBJ databases">
        <authorList>
            <person name="Weinstock G."/>
            <person name="Sodergren E."/>
            <person name="Lobos E.A."/>
            <person name="Fulton L."/>
            <person name="Fulton R."/>
            <person name="Courtney L."/>
            <person name="Fronick C."/>
            <person name="O'Laughlin M."/>
            <person name="Godfrey J."/>
            <person name="Wilson R.M."/>
            <person name="Miner T."/>
            <person name="Farmer C."/>
            <person name="Delehaunty K."/>
            <person name="Cordes M."/>
            <person name="Minx P."/>
            <person name="Tomlinson C."/>
            <person name="Chen J."/>
            <person name="Wollam A."/>
            <person name="Pepin K.H."/>
            <person name="Bhonagiri V."/>
            <person name="Zhang X."/>
            <person name="Suruliraj S."/>
            <person name="Warren W."/>
            <person name="Mitreva M."/>
            <person name="Mardis E.R."/>
            <person name="Wilson R.K."/>
        </authorList>
    </citation>
    <scope>NUCLEOTIDE SEQUENCE [LARGE SCALE GENOMIC DNA]</scope>
    <source>
        <strain evidence="2 3">DSM 1785</strain>
    </source>
</reference>
<name>L1Q925_9CLOT</name>
<dbReference type="HOGENOM" id="CLU_1330023_0_0_9"/>
<protein>
    <recommendedName>
        <fullName evidence="4">Lipoprotein</fullName>
    </recommendedName>
</protein>
<dbReference type="PATRIC" id="fig|545697.3.peg.2661"/>
<feature type="region of interest" description="Disordered" evidence="1">
    <location>
        <begin position="29"/>
        <end position="82"/>
    </location>
</feature>
<dbReference type="EMBL" id="AMEZ01000086">
    <property type="protein sequence ID" value="EKY24406.1"/>
    <property type="molecule type" value="Genomic_DNA"/>
</dbReference>
<evidence type="ECO:0000256" key="1">
    <source>
        <dbReference type="SAM" id="MobiDB-lite"/>
    </source>
</evidence>
<dbReference type="RefSeq" id="WP_005214765.1">
    <property type="nucleotide sequence ID" value="NZ_KB291676.1"/>
</dbReference>
<dbReference type="PROSITE" id="PS51257">
    <property type="entry name" value="PROKAR_LIPOPROTEIN"/>
    <property type="match status" value="1"/>
</dbReference>
<dbReference type="Proteomes" id="UP000010420">
    <property type="component" value="Unassembled WGS sequence"/>
</dbReference>
<keyword evidence="3" id="KW-1185">Reference proteome</keyword>
<gene>
    <name evidence="2" type="ORF">HMPREF0216_02706</name>
</gene>
<evidence type="ECO:0008006" key="4">
    <source>
        <dbReference type="Google" id="ProtNLM"/>
    </source>
</evidence>